<dbReference type="PANTHER" id="PTHR42954:SF2">
    <property type="entry name" value="FE(2+) TRANSPORT PROTEIN A"/>
    <property type="match status" value="1"/>
</dbReference>
<dbReference type="EMBL" id="JAAGPU010000042">
    <property type="protein sequence ID" value="NEU06377.1"/>
    <property type="molecule type" value="Genomic_DNA"/>
</dbReference>
<keyword evidence="1" id="KW-0408">Iron</keyword>
<dbReference type="RefSeq" id="WP_010297200.1">
    <property type="nucleotide sequence ID" value="NZ_CABKRL010000004.1"/>
</dbReference>
<dbReference type="InterPro" id="IPR038157">
    <property type="entry name" value="FeoA_core_dom"/>
</dbReference>
<name>A0A6M0H760_9CLOT</name>
<dbReference type="Pfam" id="PF04023">
    <property type="entry name" value="FeoA"/>
    <property type="match status" value="1"/>
</dbReference>
<dbReference type="Proteomes" id="UP000481872">
    <property type="component" value="Unassembled WGS sequence"/>
</dbReference>
<evidence type="ECO:0000259" key="2">
    <source>
        <dbReference type="SMART" id="SM00899"/>
    </source>
</evidence>
<reference evidence="3 4" key="1">
    <citation type="submission" date="2020-02" db="EMBL/GenBank/DDBJ databases">
        <title>Genome assembly of a novel Clostridium senegalense strain.</title>
        <authorList>
            <person name="Gupta T.B."/>
            <person name="Jauregui R."/>
            <person name="Maclean P."/>
            <person name="Nawarathana A."/>
            <person name="Brightwell G."/>
        </authorList>
    </citation>
    <scope>NUCLEOTIDE SEQUENCE [LARGE SCALE GENOMIC DNA]</scope>
    <source>
        <strain evidence="3 4">AGRFS4</strain>
    </source>
</reference>
<dbReference type="GO" id="GO:0046914">
    <property type="term" value="F:transition metal ion binding"/>
    <property type="evidence" value="ECO:0007669"/>
    <property type="project" value="InterPro"/>
</dbReference>
<dbReference type="PANTHER" id="PTHR42954">
    <property type="entry name" value="FE(2+) TRANSPORT PROTEIN A"/>
    <property type="match status" value="1"/>
</dbReference>
<feature type="domain" description="Ferrous iron transporter FeoA-like" evidence="2">
    <location>
        <begin position="2"/>
        <end position="73"/>
    </location>
</feature>
<dbReference type="SMART" id="SM00899">
    <property type="entry name" value="FeoA"/>
    <property type="match status" value="1"/>
</dbReference>
<keyword evidence="4" id="KW-1185">Reference proteome</keyword>
<comment type="caution">
    <text evidence="3">The sequence shown here is derived from an EMBL/GenBank/DDBJ whole genome shotgun (WGS) entry which is preliminary data.</text>
</comment>
<evidence type="ECO:0000313" key="4">
    <source>
        <dbReference type="Proteomes" id="UP000481872"/>
    </source>
</evidence>
<proteinExistence type="predicted"/>
<gene>
    <name evidence="3" type="ORF">G3M99_16310</name>
</gene>
<dbReference type="SUPFAM" id="SSF50037">
    <property type="entry name" value="C-terminal domain of transcriptional repressors"/>
    <property type="match status" value="1"/>
</dbReference>
<accession>A0A6M0H760</accession>
<dbReference type="AlphaFoldDB" id="A0A6M0H760"/>
<evidence type="ECO:0000256" key="1">
    <source>
        <dbReference type="ARBA" id="ARBA00023004"/>
    </source>
</evidence>
<dbReference type="Gene3D" id="2.30.30.90">
    <property type="match status" value="1"/>
</dbReference>
<dbReference type="InterPro" id="IPR052713">
    <property type="entry name" value="FeoA"/>
</dbReference>
<organism evidence="3 4">
    <name type="scientific">Clostridium senegalense</name>
    <dbReference type="NCBI Taxonomy" id="1465809"/>
    <lineage>
        <taxon>Bacteria</taxon>
        <taxon>Bacillati</taxon>
        <taxon>Bacillota</taxon>
        <taxon>Clostridia</taxon>
        <taxon>Eubacteriales</taxon>
        <taxon>Clostridiaceae</taxon>
        <taxon>Clostridium</taxon>
    </lineage>
</organism>
<dbReference type="InterPro" id="IPR008988">
    <property type="entry name" value="Transcriptional_repressor_C"/>
</dbReference>
<evidence type="ECO:0000313" key="3">
    <source>
        <dbReference type="EMBL" id="NEU06377.1"/>
    </source>
</evidence>
<sequence>MNTLDQLSIGEKIKVKSIEKDSAVKRKLLDMGITPGVELKVTGKAPFGDPLEILVRGYKLTLRKDEAKVISGE</sequence>
<dbReference type="InterPro" id="IPR007167">
    <property type="entry name" value="Fe-transptr_FeoA-like"/>
</dbReference>
<protein>
    <submittedName>
        <fullName evidence="3">Ferrous iron transport protein A</fullName>
    </submittedName>
</protein>